<organism evidence="2 3">
    <name type="scientific">Parenemella sanctibonifatiensis</name>
    <dbReference type="NCBI Taxonomy" id="2016505"/>
    <lineage>
        <taxon>Bacteria</taxon>
        <taxon>Bacillati</taxon>
        <taxon>Actinomycetota</taxon>
        <taxon>Actinomycetes</taxon>
        <taxon>Propionibacteriales</taxon>
        <taxon>Propionibacteriaceae</taxon>
        <taxon>Parenemella</taxon>
    </lineage>
</organism>
<dbReference type="Proteomes" id="UP000216533">
    <property type="component" value="Unassembled WGS sequence"/>
</dbReference>
<sequence>MGLFDRFRRRSGARRGGGAARSSASLDHLRSWAADREGVEAWLEPATTIGPASILLVAHDGEWTRRSIPDTKQGRALAKELKLPVYQAGVVPYPQRMRDWNNRHGKGA</sequence>
<gene>
    <name evidence="2" type="ORF">CGZ92_02550</name>
</gene>
<evidence type="ECO:0000313" key="3">
    <source>
        <dbReference type="Proteomes" id="UP000216533"/>
    </source>
</evidence>
<evidence type="ECO:0000256" key="1">
    <source>
        <dbReference type="SAM" id="MobiDB-lite"/>
    </source>
</evidence>
<reference evidence="2 3" key="1">
    <citation type="submission" date="2017-07" db="EMBL/GenBank/DDBJ databases">
        <title>Draft whole genome sequences of clinical Proprionibacteriaceae strains.</title>
        <authorList>
            <person name="Bernier A.-M."/>
            <person name="Bernard K."/>
            <person name="Domingo M.-C."/>
        </authorList>
    </citation>
    <scope>NUCLEOTIDE SEQUENCE [LARGE SCALE GENOMIC DNA]</scope>
    <source>
        <strain evidence="2 3">NML 160184</strain>
    </source>
</reference>
<dbReference type="RefSeq" id="WP_094449823.1">
    <property type="nucleotide sequence ID" value="NZ_NMVI01000008.1"/>
</dbReference>
<dbReference type="AlphaFoldDB" id="A0A255EDI5"/>
<proteinExistence type="predicted"/>
<evidence type="ECO:0000313" key="2">
    <source>
        <dbReference type="EMBL" id="OYN89617.1"/>
    </source>
</evidence>
<accession>A0A255EDI5</accession>
<protein>
    <submittedName>
        <fullName evidence="2">Oxidoreductase</fullName>
    </submittedName>
</protein>
<comment type="caution">
    <text evidence="2">The sequence shown here is derived from an EMBL/GenBank/DDBJ whole genome shotgun (WGS) entry which is preliminary data.</text>
</comment>
<dbReference type="EMBL" id="NMVI01000008">
    <property type="protein sequence ID" value="OYN89617.1"/>
    <property type="molecule type" value="Genomic_DNA"/>
</dbReference>
<feature type="region of interest" description="Disordered" evidence="1">
    <location>
        <begin position="1"/>
        <end position="23"/>
    </location>
</feature>
<name>A0A255EDI5_9ACTN</name>